<dbReference type="EMBL" id="JAJFAZ020000008">
    <property type="protein sequence ID" value="KAI5313612.1"/>
    <property type="molecule type" value="Genomic_DNA"/>
</dbReference>
<feature type="region of interest" description="Disordered" evidence="1">
    <location>
        <begin position="62"/>
        <end position="95"/>
    </location>
</feature>
<keyword evidence="3" id="KW-1185">Reference proteome</keyword>
<dbReference type="AlphaFoldDB" id="A0AAD4YKM5"/>
<name>A0AAD4YKM5_PRUDU</name>
<gene>
    <name evidence="2" type="ORF">L3X38_042788</name>
</gene>
<accession>A0AAD4YKM5</accession>
<protein>
    <submittedName>
        <fullName evidence="2">Uncharacterized protein</fullName>
    </submittedName>
</protein>
<proteinExistence type="predicted"/>
<evidence type="ECO:0000313" key="3">
    <source>
        <dbReference type="Proteomes" id="UP001054821"/>
    </source>
</evidence>
<sequence length="112" mass="12004">MPPSFCVASVWSCRASQDKSSLFCGDDQLGGTRLVDIVTGGRRLLERRWPLVAAERVSEKVGGLPPAQAATSRAKNVSPLRKKPRIPSIEKSQVGAVPPSSAKVKHLVGADW</sequence>
<comment type="caution">
    <text evidence="2">The sequence shown here is derived from an EMBL/GenBank/DDBJ whole genome shotgun (WGS) entry which is preliminary data.</text>
</comment>
<evidence type="ECO:0000256" key="1">
    <source>
        <dbReference type="SAM" id="MobiDB-lite"/>
    </source>
</evidence>
<evidence type="ECO:0000313" key="2">
    <source>
        <dbReference type="EMBL" id="KAI5313612.1"/>
    </source>
</evidence>
<reference evidence="2 3" key="1">
    <citation type="journal article" date="2022" name="G3 (Bethesda)">
        <title>Whole-genome sequence and methylome profiling of the almond [Prunus dulcis (Mill.) D.A. Webb] cultivar 'Nonpareil'.</title>
        <authorList>
            <person name="D'Amico-Willman K.M."/>
            <person name="Ouma W.Z."/>
            <person name="Meulia T."/>
            <person name="Sideli G.M."/>
            <person name="Gradziel T.M."/>
            <person name="Fresnedo-Ramirez J."/>
        </authorList>
    </citation>
    <scope>NUCLEOTIDE SEQUENCE [LARGE SCALE GENOMIC DNA]</scope>
    <source>
        <strain evidence="2">Clone GOH B32 T37-40</strain>
    </source>
</reference>
<organism evidence="2 3">
    <name type="scientific">Prunus dulcis</name>
    <name type="common">Almond</name>
    <name type="synonym">Amygdalus dulcis</name>
    <dbReference type="NCBI Taxonomy" id="3755"/>
    <lineage>
        <taxon>Eukaryota</taxon>
        <taxon>Viridiplantae</taxon>
        <taxon>Streptophyta</taxon>
        <taxon>Embryophyta</taxon>
        <taxon>Tracheophyta</taxon>
        <taxon>Spermatophyta</taxon>
        <taxon>Magnoliopsida</taxon>
        <taxon>eudicotyledons</taxon>
        <taxon>Gunneridae</taxon>
        <taxon>Pentapetalae</taxon>
        <taxon>rosids</taxon>
        <taxon>fabids</taxon>
        <taxon>Rosales</taxon>
        <taxon>Rosaceae</taxon>
        <taxon>Amygdaloideae</taxon>
        <taxon>Amygdaleae</taxon>
        <taxon>Prunus</taxon>
    </lineage>
</organism>
<dbReference type="Proteomes" id="UP001054821">
    <property type="component" value="Chromosome 8"/>
</dbReference>